<keyword evidence="2" id="KW-1185">Reference proteome</keyword>
<proteinExistence type="predicted"/>
<accession>A0A4R6MYP8</accession>
<reference evidence="1 2" key="1">
    <citation type="submission" date="2019-03" db="EMBL/GenBank/DDBJ databases">
        <title>Genomic Encyclopedia of Type Strains, Phase IV (KMG-IV): sequencing the most valuable type-strain genomes for metagenomic binning, comparative biology and taxonomic classification.</title>
        <authorList>
            <person name="Goeker M."/>
        </authorList>
    </citation>
    <scope>NUCLEOTIDE SEQUENCE [LARGE SCALE GENOMIC DNA]</scope>
    <source>
        <strain evidence="1 2">DSM 25082</strain>
    </source>
</reference>
<dbReference type="AlphaFoldDB" id="A0A4R6MYP8"/>
<gene>
    <name evidence="1" type="ORF">DFR39_1067</name>
</gene>
<sequence>MVRRQRYPVNKSMKRAKPERRSQGLAWLLVLLASPAWSQSGADGRALRLDTSLGLTQTYTDNLRLSSTAKDAALITQISPGLRVSSSGGRLRGDLDYSLNGLLYSRSDSANQTQHRLSARANADLIEDRLSVDATASISQQTLSAFGPASASPVLPGGNTAEVYALSVRPVLRGQLAGLLSYSMQAAFTEARAKDSVAGDASSHNLSMQLGGLGAPGLLGWSAQLSRLHSAPRQGRSTDTEQGSVSLLLRPDPDWSASLTLGHERENLATVSARAGSTYGLSAQWQPQTRTRLALDWQHHEYGDTHSISLEHRMARSVWRFVDSQSVNRPGLQGNGGGLSNYDLLFALAAGREPDLQKRDVLVRQQLAQLGLDPNALVQGGFVNSSNSLVRRQEASFALQGLRTSATFTLSRTRSELLDPVANGRDDFSNSSRIRQQVYALNLAHRLTPDSSLALTLSQLKSRGELSSQHSALRSVLANWSARLGPRSSLVLGLRHSDFESSTQPYRENAVLATFTQQF</sequence>
<organism evidence="1 2">
    <name type="scientific">Roseateles asaccharophilus</name>
    <dbReference type="NCBI Taxonomy" id="582607"/>
    <lineage>
        <taxon>Bacteria</taxon>
        <taxon>Pseudomonadati</taxon>
        <taxon>Pseudomonadota</taxon>
        <taxon>Betaproteobacteria</taxon>
        <taxon>Burkholderiales</taxon>
        <taxon>Sphaerotilaceae</taxon>
        <taxon>Roseateles</taxon>
    </lineage>
</organism>
<evidence type="ECO:0000313" key="2">
    <source>
        <dbReference type="Proteomes" id="UP000295357"/>
    </source>
</evidence>
<evidence type="ECO:0000313" key="1">
    <source>
        <dbReference type="EMBL" id="TDP07747.1"/>
    </source>
</evidence>
<dbReference type="InterPro" id="IPR017467">
    <property type="entry name" value="CHP03016_PEP-CTERM"/>
</dbReference>
<comment type="caution">
    <text evidence="1">The sequence shown here is derived from an EMBL/GenBank/DDBJ whole genome shotgun (WGS) entry which is preliminary data.</text>
</comment>
<dbReference type="Proteomes" id="UP000295357">
    <property type="component" value="Unassembled WGS sequence"/>
</dbReference>
<dbReference type="SUPFAM" id="SSF56935">
    <property type="entry name" value="Porins"/>
    <property type="match status" value="1"/>
</dbReference>
<dbReference type="EMBL" id="SNXE01000006">
    <property type="protein sequence ID" value="TDP07747.1"/>
    <property type="molecule type" value="Genomic_DNA"/>
</dbReference>
<name>A0A4R6MYP8_9BURK</name>
<protein>
    <submittedName>
        <fullName evidence="1">Uncharacterized protein (PEP-CTERM system associated)</fullName>
    </submittedName>
</protein>
<dbReference type="NCBIfam" id="TIGR03016">
    <property type="entry name" value="pepcterm_hypo_1"/>
    <property type="match status" value="1"/>
</dbReference>